<evidence type="ECO:0000313" key="1">
    <source>
        <dbReference type="EMBL" id="WGW12694.1"/>
    </source>
</evidence>
<dbReference type="RefSeq" id="WP_349639498.1">
    <property type="nucleotide sequence ID" value="NZ_CP090958.1"/>
</dbReference>
<sequence length="86" mass="9868">MKETYSIDEANTLLRGEGAPTWWLREGCRQGKFPHLKVARQTRFTRAHLDEIQRLVEHRPVAVVKPQQQPGMEIFGAASAKKRRAS</sequence>
<name>A0ABY8QUJ3_9MICO</name>
<organism evidence="1 2">
    <name type="scientific">Saxibacter everestensis</name>
    <dbReference type="NCBI Taxonomy" id="2909229"/>
    <lineage>
        <taxon>Bacteria</taxon>
        <taxon>Bacillati</taxon>
        <taxon>Actinomycetota</taxon>
        <taxon>Actinomycetes</taxon>
        <taxon>Micrococcales</taxon>
        <taxon>Brevibacteriaceae</taxon>
        <taxon>Saxibacter</taxon>
    </lineage>
</organism>
<evidence type="ECO:0008006" key="3">
    <source>
        <dbReference type="Google" id="ProtNLM"/>
    </source>
</evidence>
<dbReference type="EMBL" id="CP090958">
    <property type="protein sequence ID" value="WGW12694.1"/>
    <property type="molecule type" value="Genomic_DNA"/>
</dbReference>
<gene>
    <name evidence="1" type="ORF">LWF01_02685</name>
</gene>
<evidence type="ECO:0000313" key="2">
    <source>
        <dbReference type="Proteomes" id="UP001209083"/>
    </source>
</evidence>
<reference evidence="1 2" key="1">
    <citation type="submission" date="2023-05" db="EMBL/GenBank/DDBJ databases">
        <title>Lithophilousrod everest ZFBP1038 complete genpme.</title>
        <authorList>
            <person name="Tian M."/>
        </authorList>
    </citation>
    <scope>NUCLEOTIDE SEQUENCE [LARGE SCALE GENOMIC DNA]</scope>
    <source>
        <strain evidence="1 2">ZFBP1038</strain>
    </source>
</reference>
<keyword evidence="2" id="KW-1185">Reference proteome</keyword>
<dbReference type="Proteomes" id="UP001209083">
    <property type="component" value="Chromosome"/>
</dbReference>
<protein>
    <recommendedName>
        <fullName evidence="3">DNA-binding protein</fullName>
    </recommendedName>
</protein>
<proteinExistence type="predicted"/>
<accession>A0ABY8QUJ3</accession>